<gene>
    <name evidence="2" type="ORF">TCAL_15710</name>
</gene>
<feature type="compositionally biased region" description="Polar residues" evidence="1">
    <location>
        <begin position="189"/>
        <end position="198"/>
    </location>
</feature>
<keyword evidence="3" id="KW-1185">Reference proteome</keyword>
<feature type="non-terminal residue" evidence="2">
    <location>
        <position position="206"/>
    </location>
</feature>
<feature type="region of interest" description="Disordered" evidence="1">
    <location>
        <begin position="119"/>
        <end position="206"/>
    </location>
</feature>
<dbReference type="Proteomes" id="UP000318571">
    <property type="component" value="Chromosome 3"/>
</dbReference>
<dbReference type="EMBL" id="VCGU01000007">
    <property type="protein sequence ID" value="TRY73391.1"/>
    <property type="molecule type" value="Genomic_DNA"/>
</dbReference>
<feature type="compositionally biased region" description="Low complexity" evidence="1">
    <location>
        <begin position="76"/>
        <end position="89"/>
    </location>
</feature>
<evidence type="ECO:0000256" key="1">
    <source>
        <dbReference type="SAM" id="MobiDB-lite"/>
    </source>
</evidence>
<feature type="region of interest" description="Disordered" evidence="1">
    <location>
        <begin position="47"/>
        <end position="104"/>
    </location>
</feature>
<organism evidence="2 3">
    <name type="scientific">Tigriopus californicus</name>
    <name type="common">Marine copepod</name>
    <dbReference type="NCBI Taxonomy" id="6832"/>
    <lineage>
        <taxon>Eukaryota</taxon>
        <taxon>Metazoa</taxon>
        <taxon>Ecdysozoa</taxon>
        <taxon>Arthropoda</taxon>
        <taxon>Crustacea</taxon>
        <taxon>Multicrustacea</taxon>
        <taxon>Hexanauplia</taxon>
        <taxon>Copepoda</taxon>
        <taxon>Harpacticoida</taxon>
        <taxon>Harpacticidae</taxon>
        <taxon>Tigriopus</taxon>
    </lineage>
</organism>
<dbReference type="AlphaFoldDB" id="A0A553P6T3"/>
<evidence type="ECO:0000313" key="2">
    <source>
        <dbReference type="EMBL" id="TRY73391.1"/>
    </source>
</evidence>
<name>A0A553P6T3_TIGCA</name>
<reference evidence="2 3" key="1">
    <citation type="journal article" date="2018" name="Nat. Ecol. Evol.">
        <title>Genomic signatures of mitonuclear coevolution across populations of Tigriopus californicus.</title>
        <authorList>
            <person name="Barreto F.S."/>
            <person name="Watson E.T."/>
            <person name="Lima T.G."/>
            <person name="Willett C.S."/>
            <person name="Edmands S."/>
            <person name="Li W."/>
            <person name="Burton R.S."/>
        </authorList>
    </citation>
    <scope>NUCLEOTIDE SEQUENCE [LARGE SCALE GENOMIC DNA]</scope>
    <source>
        <strain evidence="2 3">San Diego</strain>
    </source>
</reference>
<evidence type="ECO:0000313" key="3">
    <source>
        <dbReference type="Proteomes" id="UP000318571"/>
    </source>
</evidence>
<accession>A0A553P6T3</accession>
<comment type="caution">
    <text evidence="2">The sequence shown here is derived from an EMBL/GenBank/DDBJ whole genome shotgun (WGS) entry which is preliminary data.</text>
</comment>
<sequence>MAKTSNRLAWLLLPPKIGSLWLEFGEKSELGLSRRKENKKKFVPIGAGISEMAKSSRKPKQQQSSTMVLSRNGGFSLIASNSPSSSSRSTPLKNLHQHTSRSRADEAEEMLLYQGVGLSPAHSHQESSSKVSPTHHQRGMAGNQRVEKTTQPRLFPPGVRNANNDEAVYHEPFQSRASTSPIRFHPQGDESSSSSTTIPAVHLLTK</sequence>
<protein>
    <submittedName>
        <fullName evidence="2">Uncharacterized protein</fullName>
    </submittedName>
</protein>
<proteinExistence type="predicted"/>